<dbReference type="Proteomes" id="UP000236584">
    <property type="component" value="Chromosome"/>
</dbReference>
<feature type="transmembrane region" description="Helical" evidence="1">
    <location>
        <begin position="118"/>
        <end position="139"/>
    </location>
</feature>
<dbReference type="RefSeq" id="WP_103426061.1">
    <property type="nucleotide sequence ID" value="NZ_CP026309.1"/>
</dbReference>
<dbReference type="KEGG" id="srub:C2R22_12560"/>
<keyword evidence="1" id="KW-0812">Transmembrane</keyword>
<feature type="transmembrane region" description="Helical" evidence="1">
    <location>
        <begin position="12"/>
        <end position="32"/>
    </location>
</feature>
<keyword evidence="1" id="KW-0472">Membrane</keyword>
<gene>
    <name evidence="2" type="ORF">C2R22_12560</name>
</gene>
<dbReference type="EMBL" id="CP026309">
    <property type="protein sequence ID" value="AUV82372.1"/>
    <property type="molecule type" value="Genomic_DNA"/>
</dbReference>
<evidence type="ECO:0000313" key="2">
    <source>
        <dbReference type="EMBL" id="AUV82372.1"/>
    </source>
</evidence>
<dbReference type="OrthoDB" id="177006at2157"/>
<proteinExistence type="predicted"/>
<keyword evidence="3" id="KW-1185">Reference proteome</keyword>
<evidence type="ECO:0000256" key="1">
    <source>
        <dbReference type="SAM" id="Phobius"/>
    </source>
</evidence>
<sequence length="143" mass="14797">MATSTGSFLDGRIVTAALPLAVGDVLVLALLLSLGTARHNGFAYLTENPVGLALTLLPFLVGWVVAAPLVGAYSAGAAESAKAAIPLGIRSWVVADVIGIVLRVVLPFDATGGLLPLAIFFGVTLVVGVVGLGVWRWLYFKLR</sequence>
<name>A0A2I8VKB7_9EURY</name>
<reference evidence="2 3" key="1">
    <citation type="submission" date="2018-01" db="EMBL/GenBank/DDBJ databases">
        <title>Complete genome sequence of Salinigranum rubrum GX10T, an extremely halophilic archaeon isolated from a marine solar saltern.</title>
        <authorList>
            <person name="Han S."/>
        </authorList>
    </citation>
    <scope>NUCLEOTIDE SEQUENCE [LARGE SCALE GENOMIC DNA]</scope>
    <source>
        <strain evidence="2 3">GX10</strain>
    </source>
</reference>
<keyword evidence="1" id="KW-1133">Transmembrane helix</keyword>
<protein>
    <submittedName>
        <fullName evidence="2">DUF3054 domain-containing protein</fullName>
    </submittedName>
</protein>
<feature type="transmembrane region" description="Helical" evidence="1">
    <location>
        <begin position="87"/>
        <end position="106"/>
    </location>
</feature>
<accession>A0A2I8VKB7</accession>
<organism evidence="2 3">
    <name type="scientific">Salinigranum rubrum</name>
    <dbReference type="NCBI Taxonomy" id="755307"/>
    <lineage>
        <taxon>Archaea</taxon>
        <taxon>Methanobacteriati</taxon>
        <taxon>Methanobacteriota</taxon>
        <taxon>Stenosarchaea group</taxon>
        <taxon>Halobacteria</taxon>
        <taxon>Halobacteriales</taxon>
        <taxon>Haloferacaceae</taxon>
        <taxon>Salinigranum</taxon>
    </lineage>
</organism>
<dbReference type="AlphaFoldDB" id="A0A2I8VKB7"/>
<evidence type="ECO:0000313" key="3">
    <source>
        <dbReference type="Proteomes" id="UP000236584"/>
    </source>
</evidence>
<dbReference type="GeneID" id="35592937"/>
<dbReference type="InterPro" id="IPR021414">
    <property type="entry name" value="DUF3054"/>
</dbReference>
<feature type="transmembrane region" description="Helical" evidence="1">
    <location>
        <begin position="52"/>
        <end position="75"/>
    </location>
</feature>
<dbReference type="Pfam" id="PF11255">
    <property type="entry name" value="DUF3054"/>
    <property type="match status" value="1"/>
</dbReference>